<feature type="compositionally biased region" description="Low complexity" evidence="1">
    <location>
        <begin position="47"/>
        <end position="64"/>
    </location>
</feature>
<feature type="compositionally biased region" description="Polar residues" evidence="1">
    <location>
        <begin position="77"/>
        <end position="89"/>
    </location>
</feature>
<dbReference type="EMBL" id="FONN01000005">
    <property type="protein sequence ID" value="SFE70620.1"/>
    <property type="molecule type" value="Genomic_DNA"/>
</dbReference>
<dbReference type="PROSITE" id="PS51257">
    <property type="entry name" value="PROKAR_LIPOPROTEIN"/>
    <property type="match status" value="1"/>
</dbReference>
<protein>
    <submittedName>
        <fullName evidence="3">Uncharacterized protein</fullName>
    </submittedName>
</protein>
<evidence type="ECO:0000313" key="4">
    <source>
        <dbReference type="Proteomes" id="UP000183410"/>
    </source>
</evidence>
<accession>A0A1I2CSA1</accession>
<sequence>MIEFIPKIATKCLKLSLALTLAFLAGCSTEKTEQPQVTLNTAAVHSPAFTPTATGTNAAASTAPDLPEESSPVDMASGSNAAASHTPADTSSEEETKKESTVQDGIIVPARYMPYLKEQAPKATELFYAKEDLDLDGVDEVVIVAGTLGEDKDDTTVEVILLLRDYGDRIVQLGGNQANSLYRIQKIKLVHLQNMKQSVLYTAITNDGEMEGFNLYELKDNELNMLFGGDSASGSGVAVLEDQNKDGEYDTAIQMRGSYDVFYYPLSRIYSWRNHEFELVRVKMDLPDYPETVQQVIVEFLKLHYLDEGLSPELDKRLAELNRYDLSKEPDLLGDTWYEATSSQWLYDDDAITFHIQEDGDSAVAEALYTVDTVTSYGHTFLLKRVNDRWSITSISQQKKLK</sequence>
<dbReference type="Proteomes" id="UP000183410">
    <property type="component" value="Unassembled WGS sequence"/>
</dbReference>
<evidence type="ECO:0000313" key="3">
    <source>
        <dbReference type="EMBL" id="SFE70620.1"/>
    </source>
</evidence>
<dbReference type="AlphaFoldDB" id="A0A1I2CSA1"/>
<name>A0A1I2CSA1_9BACL</name>
<organism evidence="3 4">
    <name type="scientific">Paenibacillus algorifonticola</name>
    <dbReference type="NCBI Taxonomy" id="684063"/>
    <lineage>
        <taxon>Bacteria</taxon>
        <taxon>Bacillati</taxon>
        <taxon>Bacillota</taxon>
        <taxon>Bacilli</taxon>
        <taxon>Bacillales</taxon>
        <taxon>Paenibacillaceae</taxon>
        <taxon>Paenibacillus</taxon>
    </lineage>
</organism>
<feature type="chain" id="PRO_5039494371" evidence="2">
    <location>
        <begin position="31"/>
        <end position="402"/>
    </location>
</feature>
<proteinExistence type="predicted"/>
<reference evidence="4" key="1">
    <citation type="submission" date="2016-10" db="EMBL/GenBank/DDBJ databases">
        <authorList>
            <person name="Varghese N."/>
            <person name="Submissions S."/>
        </authorList>
    </citation>
    <scope>NUCLEOTIDE SEQUENCE [LARGE SCALE GENOMIC DNA]</scope>
    <source>
        <strain evidence="4">CGMCC 1.10223</strain>
    </source>
</reference>
<gene>
    <name evidence="3" type="ORF">SAMN04487969_105219</name>
</gene>
<feature type="region of interest" description="Disordered" evidence="1">
    <location>
        <begin position="47"/>
        <end position="103"/>
    </location>
</feature>
<evidence type="ECO:0000256" key="2">
    <source>
        <dbReference type="SAM" id="SignalP"/>
    </source>
</evidence>
<evidence type="ECO:0000256" key="1">
    <source>
        <dbReference type="SAM" id="MobiDB-lite"/>
    </source>
</evidence>
<keyword evidence="4" id="KW-1185">Reference proteome</keyword>
<feature type="signal peptide" evidence="2">
    <location>
        <begin position="1"/>
        <end position="30"/>
    </location>
</feature>
<keyword evidence="2" id="KW-0732">Signal</keyword>